<keyword evidence="4" id="KW-0055">Arginine biosynthesis</keyword>
<evidence type="ECO:0000256" key="8">
    <source>
        <dbReference type="ARBA" id="ARBA00022833"/>
    </source>
</evidence>
<dbReference type="EC" id="3.5.1.16" evidence="11"/>
<dbReference type="Gene3D" id="3.30.70.360">
    <property type="match status" value="1"/>
</dbReference>
<evidence type="ECO:0000313" key="11">
    <source>
        <dbReference type="EMBL" id="MDY0872801.1"/>
    </source>
</evidence>
<keyword evidence="5" id="KW-0028">Amino-acid biosynthesis</keyword>
<evidence type="ECO:0000256" key="1">
    <source>
        <dbReference type="ARBA" id="ARBA00001947"/>
    </source>
</evidence>
<dbReference type="InterPro" id="IPR036264">
    <property type="entry name" value="Bact_exopeptidase_dim_dom"/>
</dbReference>
<dbReference type="InterPro" id="IPR002933">
    <property type="entry name" value="Peptidase_M20"/>
</dbReference>
<sequence>MNDAFVGILDRLIGFDTVSARSNLSLIHWIGDYLKQHGATVEIVPAPDGQPKANLWATIGPKKDGGIVLSGHTDVVPVEGQPWTSDPFKLIETDKRFIGRGTSDMKGFIALCLALVPDMAAKPLQTPLHFAFSYDEELGCLGAPHLLKAIGEKLPQPRIAIIGEPTGMKLGVRHKGVYSFETHVTGKDGHSSQPERGLNAILLAAEVMGEMARIYRGIQENGPFDRSFDPPHCSFNIGNVDGGTAVNIIARECRFLWDFRAIPGGHPDQILVPLRAFIEKRLGELRQSQPLADIVITPRVSAPPLVEEHESAAEALLKHLTGANDTVSLPYATEAGQFQQAGMSAIVCGPGHIAQAHQPDEFIDKEQLAAGDAFLRRLIDWARVN</sequence>
<keyword evidence="12" id="KW-1185">Reference proteome</keyword>
<organism evidence="11 12">
    <name type="scientific">Dongia rigui</name>
    <dbReference type="NCBI Taxonomy" id="940149"/>
    <lineage>
        <taxon>Bacteria</taxon>
        <taxon>Pseudomonadati</taxon>
        <taxon>Pseudomonadota</taxon>
        <taxon>Alphaproteobacteria</taxon>
        <taxon>Rhodospirillales</taxon>
        <taxon>Dongiaceae</taxon>
        <taxon>Dongia</taxon>
    </lineage>
</organism>
<dbReference type="InterPro" id="IPR010169">
    <property type="entry name" value="AcOrn-deacetyl"/>
</dbReference>
<reference evidence="11 12" key="1">
    <citation type="journal article" date="2013" name="Antonie Van Leeuwenhoek">
        <title>Dongia rigui sp. nov., isolated from freshwater of a large wetland in Korea.</title>
        <authorList>
            <person name="Baik K.S."/>
            <person name="Hwang Y.M."/>
            <person name="Choi J.S."/>
            <person name="Kwon J."/>
            <person name="Seong C.N."/>
        </authorList>
    </citation>
    <scope>NUCLEOTIDE SEQUENCE [LARGE SCALE GENOMIC DNA]</scope>
    <source>
        <strain evidence="11 12">04SU4-P</strain>
    </source>
</reference>
<evidence type="ECO:0000256" key="9">
    <source>
        <dbReference type="ARBA" id="ARBA00023285"/>
    </source>
</evidence>
<dbReference type="GO" id="GO:0008777">
    <property type="term" value="F:acetylornithine deacetylase activity"/>
    <property type="evidence" value="ECO:0007669"/>
    <property type="project" value="UniProtKB-EC"/>
</dbReference>
<dbReference type="Pfam" id="PF01546">
    <property type="entry name" value="Peptidase_M20"/>
    <property type="match status" value="1"/>
</dbReference>
<dbReference type="PANTHER" id="PTHR43808">
    <property type="entry name" value="ACETYLORNITHINE DEACETYLASE"/>
    <property type="match status" value="1"/>
</dbReference>
<dbReference type="SUPFAM" id="SSF55031">
    <property type="entry name" value="Bacterial exopeptidase dimerisation domain"/>
    <property type="match status" value="1"/>
</dbReference>
<dbReference type="InterPro" id="IPR011650">
    <property type="entry name" value="Peptidase_M20_dimer"/>
</dbReference>
<evidence type="ECO:0000256" key="5">
    <source>
        <dbReference type="ARBA" id="ARBA00022605"/>
    </source>
</evidence>
<dbReference type="Pfam" id="PF07687">
    <property type="entry name" value="M20_dimer"/>
    <property type="match status" value="1"/>
</dbReference>
<accession>A0ABU5DZR3</accession>
<evidence type="ECO:0000256" key="3">
    <source>
        <dbReference type="ARBA" id="ARBA00022490"/>
    </source>
</evidence>
<dbReference type="PANTHER" id="PTHR43808:SF31">
    <property type="entry name" value="N-ACETYL-L-CITRULLINE DEACETYLASE"/>
    <property type="match status" value="1"/>
</dbReference>
<keyword evidence="6" id="KW-0479">Metal-binding</keyword>
<evidence type="ECO:0000256" key="7">
    <source>
        <dbReference type="ARBA" id="ARBA00022801"/>
    </source>
</evidence>
<keyword evidence="3" id="KW-0963">Cytoplasm</keyword>
<proteinExistence type="inferred from homology"/>
<dbReference type="InterPro" id="IPR001261">
    <property type="entry name" value="ArgE/DapE_CS"/>
</dbReference>
<evidence type="ECO:0000256" key="6">
    <source>
        <dbReference type="ARBA" id="ARBA00022723"/>
    </source>
</evidence>
<evidence type="ECO:0000313" key="12">
    <source>
        <dbReference type="Proteomes" id="UP001271769"/>
    </source>
</evidence>
<dbReference type="PROSITE" id="PS00759">
    <property type="entry name" value="ARGE_DAPE_CPG2_2"/>
    <property type="match status" value="1"/>
</dbReference>
<dbReference type="EMBL" id="JAXCLX010000002">
    <property type="protein sequence ID" value="MDY0872801.1"/>
    <property type="molecule type" value="Genomic_DNA"/>
</dbReference>
<dbReference type="Gene3D" id="3.40.630.10">
    <property type="entry name" value="Zn peptidases"/>
    <property type="match status" value="1"/>
</dbReference>
<name>A0ABU5DZR3_9PROT</name>
<feature type="domain" description="Peptidase M20 dimerisation" evidence="10">
    <location>
        <begin position="173"/>
        <end position="283"/>
    </location>
</feature>
<comment type="similarity">
    <text evidence="2">Belongs to the peptidase M20A family. ArgE subfamily.</text>
</comment>
<comment type="caution">
    <text evidence="11">The sequence shown here is derived from an EMBL/GenBank/DDBJ whole genome shotgun (WGS) entry which is preliminary data.</text>
</comment>
<keyword evidence="7 11" id="KW-0378">Hydrolase</keyword>
<dbReference type="InterPro" id="IPR050072">
    <property type="entry name" value="Peptidase_M20A"/>
</dbReference>
<evidence type="ECO:0000256" key="2">
    <source>
        <dbReference type="ARBA" id="ARBA00005691"/>
    </source>
</evidence>
<comment type="cofactor">
    <cofactor evidence="1">
        <name>Zn(2+)</name>
        <dbReference type="ChEBI" id="CHEBI:29105"/>
    </cofactor>
</comment>
<keyword evidence="8" id="KW-0862">Zinc</keyword>
<gene>
    <name evidence="11" type="primary">argE</name>
    <name evidence="11" type="ORF">SMD31_12740</name>
</gene>
<dbReference type="Proteomes" id="UP001271769">
    <property type="component" value="Unassembled WGS sequence"/>
</dbReference>
<dbReference type="NCBIfam" id="NF005710">
    <property type="entry name" value="PRK07522.1"/>
    <property type="match status" value="1"/>
</dbReference>
<protein>
    <submittedName>
        <fullName evidence="11">Acetylornithine deacetylase</fullName>
        <ecNumber evidence="11">3.5.1.16</ecNumber>
    </submittedName>
</protein>
<evidence type="ECO:0000259" key="10">
    <source>
        <dbReference type="Pfam" id="PF07687"/>
    </source>
</evidence>
<dbReference type="SUPFAM" id="SSF53187">
    <property type="entry name" value="Zn-dependent exopeptidases"/>
    <property type="match status" value="1"/>
</dbReference>
<keyword evidence="9" id="KW-0170">Cobalt</keyword>
<dbReference type="RefSeq" id="WP_320501275.1">
    <property type="nucleotide sequence ID" value="NZ_JAXCLX010000002.1"/>
</dbReference>
<dbReference type="CDD" id="cd03894">
    <property type="entry name" value="M20_ArgE"/>
    <property type="match status" value="1"/>
</dbReference>
<dbReference type="NCBIfam" id="TIGR01892">
    <property type="entry name" value="AcOrn-deacetyl"/>
    <property type="match status" value="1"/>
</dbReference>
<evidence type="ECO:0000256" key="4">
    <source>
        <dbReference type="ARBA" id="ARBA00022571"/>
    </source>
</evidence>